<sequence>MRAIVIGVGGVGQVVASELVKGNYLKKLVLADIFTDHANELAKEYQKKTNAEIIIKQVNASSLKEVESALQGVDVVIHSGLPDNNFTVMEACINTRTNYIDMAAASPEGLKEQLSWNDRFRQAGILGIMGLGCDPGFANIAARYGVDELDTVESISIRDGDNSKVDYDGFCAYFSPQTAIEECLAKPNYWTHKKGIQYYSTPFANKDEFEFPEPIGWMDCYNVEHEEPVTIGDTIGRQKGCKYVDFKYALHPDFVNTLQVLSYLGLDSREEINVKGSTVAPIDVVVKTMPKPADLAGKIHGYSAIGALVTGTKDGKKKELFIYTMANHDEVYQHSGFQATVWQTGVPPVAAVDMMAAGLLRETGCIPPELIEPAPILERIKARGMDWDIIEKTAPIYKAKNEELTNA</sequence>
<evidence type="ECO:0000259" key="2">
    <source>
        <dbReference type="Pfam" id="PF16653"/>
    </source>
</evidence>
<dbReference type="InterPro" id="IPR005097">
    <property type="entry name" value="Sacchrp_dh_NADP-bd"/>
</dbReference>
<dbReference type="SUPFAM" id="SSF51735">
    <property type="entry name" value="NAD(P)-binding Rossmann-fold domains"/>
    <property type="match status" value="1"/>
</dbReference>
<dbReference type="PANTHER" id="PTHR43796">
    <property type="entry name" value="CARBOXYNORSPERMIDINE SYNTHASE"/>
    <property type="match status" value="1"/>
</dbReference>
<organism evidence="3 4">
    <name type="scientific">Pseudobacillus wudalianchiensis</name>
    <dbReference type="NCBI Taxonomy" id="1743143"/>
    <lineage>
        <taxon>Bacteria</taxon>
        <taxon>Bacillati</taxon>
        <taxon>Bacillota</taxon>
        <taxon>Bacilli</taxon>
        <taxon>Bacillales</taxon>
        <taxon>Bacillaceae</taxon>
        <taxon>Pseudobacillus</taxon>
    </lineage>
</organism>
<protein>
    <submittedName>
        <fullName evidence="3">Saccharopine dehydrogenase-like oxidoreductase</fullName>
    </submittedName>
</protein>
<evidence type="ECO:0000313" key="4">
    <source>
        <dbReference type="Proteomes" id="UP000092578"/>
    </source>
</evidence>
<dbReference type="InterPro" id="IPR036291">
    <property type="entry name" value="NAD(P)-bd_dom_sf"/>
</dbReference>
<reference evidence="4" key="1">
    <citation type="submission" date="2016-05" db="EMBL/GenBank/DDBJ databases">
        <authorList>
            <person name="Liu B."/>
            <person name="Wang J."/>
            <person name="Zhu Y."/>
            <person name="Liu G."/>
            <person name="Chen Q."/>
            <person name="Chen Z."/>
            <person name="Lan J."/>
            <person name="Che J."/>
            <person name="Ge C."/>
            <person name="Shi H."/>
            <person name="Pan Z."/>
            <person name="Liu X."/>
        </authorList>
    </citation>
    <scope>NUCLEOTIDE SEQUENCE [LARGE SCALE GENOMIC DNA]</scope>
    <source>
        <strain evidence="4">FJAT-27215</strain>
    </source>
</reference>
<evidence type="ECO:0000313" key="3">
    <source>
        <dbReference type="EMBL" id="OCA91868.1"/>
    </source>
</evidence>
<keyword evidence="4" id="KW-1185">Reference proteome</keyword>
<dbReference type="RefSeq" id="WP_065409692.1">
    <property type="nucleotide sequence ID" value="NZ_MAYT01000004.1"/>
</dbReference>
<dbReference type="EMBL" id="MAYT01000004">
    <property type="protein sequence ID" value="OCA91868.1"/>
    <property type="molecule type" value="Genomic_DNA"/>
</dbReference>
<gene>
    <name evidence="3" type="ORF">A8F95_19250</name>
</gene>
<feature type="domain" description="Saccharopine dehydrogenase-like C-terminal" evidence="2">
    <location>
        <begin position="132"/>
        <end position="384"/>
    </location>
</feature>
<feature type="domain" description="Saccharopine dehydrogenase NADP binding" evidence="1">
    <location>
        <begin position="4"/>
        <end position="125"/>
    </location>
</feature>
<dbReference type="Proteomes" id="UP000092578">
    <property type="component" value="Unassembled WGS sequence"/>
</dbReference>
<evidence type="ECO:0000259" key="1">
    <source>
        <dbReference type="Pfam" id="PF03435"/>
    </source>
</evidence>
<dbReference type="InterPro" id="IPR032095">
    <property type="entry name" value="Sacchrp_dh-like_C"/>
</dbReference>
<proteinExistence type="predicted"/>
<dbReference type="Gene3D" id="3.40.50.720">
    <property type="entry name" value="NAD(P)-binding Rossmann-like Domain"/>
    <property type="match status" value="1"/>
</dbReference>
<dbReference type="PANTHER" id="PTHR43796:SF2">
    <property type="entry name" value="CARBOXYNORSPERMIDINE SYNTHASE"/>
    <property type="match status" value="1"/>
</dbReference>
<comment type="caution">
    <text evidence="3">The sequence shown here is derived from an EMBL/GenBank/DDBJ whole genome shotgun (WGS) entry which is preliminary data.</text>
</comment>
<name>A0A1B9B715_9BACI</name>
<dbReference type="Gene3D" id="3.30.360.10">
    <property type="entry name" value="Dihydrodipicolinate Reductase, domain 2"/>
    <property type="match status" value="1"/>
</dbReference>
<dbReference type="Pfam" id="PF03435">
    <property type="entry name" value="Sacchrp_dh_NADP"/>
    <property type="match status" value="1"/>
</dbReference>
<dbReference type="AlphaFoldDB" id="A0A1B9B715"/>
<accession>A0A1B9B715</accession>
<dbReference type="Pfam" id="PF16653">
    <property type="entry name" value="Sacchrp_dh_C"/>
    <property type="match status" value="1"/>
</dbReference>